<proteinExistence type="predicted"/>
<evidence type="ECO:0000313" key="2">
    <source>
        <dbReference type="Proteomes" id="UP000682739"/>
    </source>
</evidence>
<dbReference type="InterPro" id="IPR029063">
    <property type="entry name" value="SAM-dependent_MTases_sf"/>
</dbReference>
<reference evidence="1" key="1">
    <citation type="submission" date="2021-03" db="EMBL/GenBank/DDBJ databases">
        <title>Description of Psychrosphaera ytuae sp. nov. isolated from deep sea sediment of South China Sea.</title>
        <authorList>
            <person name="Zhang J."/>
            <person name="Xu X.-D."/>
        </authorList>
    </citation>
    <scope>NUCLEOTIDE SEQUENCE</scope>
    <source>
        <strain evidence="1">MTZ26</strain>
    </source>
</reference>
<dbReference type="Gene3D" id="3.40.50.150">
    <property type="entry name" value="Vaccinia Virus protein VP39"/>
    <property type="match status" value="1"/>
</dbReference>
<sequence length="261" mass="29590">MELHSFQIIEDFLSKNVNLTDSCQLGYFLDHKKRFQNDLELLLKLNPKGPILEIGSAPGHMTALLSLHNLDVVGVDLKPERIAPIIEEFKLNIHACNIELSPLPFPDNSFEYIIFSEVFEHLRIDLPFTLSQLNRVLKPGGKLLLTTPNVYSLPSIARFLTGRSIADPVIEFSKLRGLGHMGHVREYSSKEVGRCLEASGFVVNSTTYRYHKNNRSKKKALLTLAYRVVPSKFHREIVILAEKVYNAGKFDSVITSPKARY</sequence>
<keyword evidence="1" id="KW-0489">Methyltransferase</keyword>
<organism evidence="1 2">
    <name type="scientific">Psychrosphaera ytuae</name>
    <dbReference type="NCBI Taxonomy" id="2820710"/>
    <lineage>
        <taxon>Bacteria</taxon>
        <taxon>Pseudomonadati</taxon>
        <taxon>Pseudomonadota</taxon>
        <taxon>Gammaproteobacteria</taxon>
        <taxon>Alteromonadales</taxon>
        <taxon>Pseudoalteromonadaceae</taxon>
        <taxon>Psychrosphaera</taxon>
    </lineage>
</organism>
<dbReference type="GO" id="GO:0032259">
    <property type="term" value="P:methylation"/>
    <property type="evidence" value="ECO:0007669"/>
    <property type="project" value="UniProtKB-KW"/>
</dbReference>
<dbReference type="EMBL" id="CP072110">
    <property type="protein sequence ID" value="QTH63067.1"/>
    <property type="molecule type" value="Genomic_DNA"/>
</dbReference>
<dbReference type="SUPFAM" id="SSF53335">
    <property type="entry name" value="S-adenosyl-L-methionine-dependent methyltransferases"/>
    <property type="match status" value="1"/>
</dbReference>
<dbReference type="KEGG" id="psym:J1N51_09960"/>
<dbReference type="Pfam" id="PF13489">
    <property type="entry name" value="Methyltransf_23"/>
    <property type="match status" value="1"/>
</dbReference>
<name>A0A975D9M8_9GAMM</name>
<dbReference type="RefSeq" id="WP_208830915.1">
    <property type="nucleotide sequence ID" value="NZ_CP072110.1"/>
</dbReference>
<dbReference type="GO" id="GO:0008168">
    <property type="term" value="F:methyltransferase activity"/>
    <property type="evidence" value="ECO:0007669"/>
    <property type="project" value="UniProtKB-KW"/>
</dbReference>
<accession>A0A975D9M8</accession>
<dbReference type="PANTHER" id="PTHR43861">
    <property type="entry name" value="TRANS-ACONITATE 2-METHYLTRANSFERASE-RELATED"/>
    <property type="match status" value="1"/>
</dbReference>
<gene>
    <name evidence="1" type="ORF">J1N51_09960</name>
</gene>
<protein>
    <submittedName>
        <fullName evidence="1">Class I SAM-dependent methyltransferase</fullName>
    </submittedName>
</protein>
<dbReference type="Proteomes" id="UP000682739">
    <property type="component" value="Chromosome"/>
</dbReference>
<keyword evidence="1" id="KW-0808">Transferase</keyword>
<dbReference type="AlphaFoldDB" id="A0A975D9M8"/>
<keyword evidence="2" id="KW-1185">Reference proteome</keyword>
<dbReference type="CDD" id="cd02440">
    <property type="entry name" value="AdoMet_MTases"/>
    <property type="match status" value="1"/>
</dbReference>
<evidence type="ECO:0000313" key="1">
    <source>
        <dbReference type="EMBL" id="QTH63067.1"/>
    </source>
</evidence>